<evidence type="ECO:0000313" key="7">
    <source>
        <dbReference type="Proteomes" id="UP000487268"/>
    </source>
</evidence>
<dbReference type="Pfam" id="PF03466">
    <property type="entry name" value="LysR_substrate"/>
    <property type="match status" value="1"/>
</dbReference>
<comment type="caution">
    <text evidence="6">The sequence shown here is derived from an EMBL/GenBank/DDBJ whole genome shotgun (WGS) entry which is preliminary data.</text>
</comment>
<reference evidence="6 7" key="1">
    <citation type="submission" date="2019-10" db="EMBL/GenBank/DDBJ databases">
        <title>Actinomadura rubteroloni sp. nov. and Actinomadura macrotermitis sp. nov., isolated from the gut of fungus growing-termite Macrotermes natalensis.</title>
        <authorList>
            <person name="Benndorf R."/>
            <person name="Martin K."/>
            <person name="Kuefner M."/>
            <person name="De Beer W."/>
            <person name="Kaster A.-K."/>
            <person name="Vollmers J."/>
            <person name="Poulsen M."/>
            <person name="Beemelmanns C."/>
        </authorList>
    </citation>
    <scope>NUCLEOTIDE SEQUENCE [LARGE SCALE GENOMIC DNA]</scope>
    <source>
        <strain evidence="6 7">RB68</strain>
    </source>
</reference>
<evidence type="ECO:0000259" key="5">
    <source>
        <dbReference type="PROSITE" id="PS50931"/>
    </source>
</evidence>
<keyword evidence="7" id="KW-1185">Reference proteome</keyword>
<evidence type="ECO:0000313" key="6">
    <source>
        <dbReference type="EMBL" id="MQY05356.1"/>
    </source>
</evidence>
<proteinExistence type="inferred from homology"/>
<evidence type="ECO:0000256" key="3">
    <source>
        <dbReference type="ARBA" id="ARBA00023125"/>
    </source>
</evidence>
<gene>
    <name evidence="6" type="primary">gltC_6</name>
    <name evidence="6" type="ORF">ACRB68_34290</name>
</gene>
<dbReference type="FunFam" id="1.10.10.10:FF:000001">
    <property type="entry name" value="LysR family transcriptional regulator"/>
    <property type="match status" value="1"/>
</dbReference>
<dbReference type="OrthoDB" id="3181812at2"/>
<dbReference type="Gene3D" id="1.10.10.10">
    <property type="entry name" value="Winged helix-like DNA-binding domain superfamily/Winged helix DNA-binding domain"/>
    <property type="match status" value="1"/>
</dbReference>
<dbReference type="Pfam" id="PF00126">
    <property type="entry name" value="HTH_1"/>
    <property type="match status" value="1"/>
</dbReference>
<keyword evidence="4" id="KW-0804">Transcription</keyword>
<keyword evidence="2" id="KW-0805">Transcription regulation</keyword>
<sequence length="302" mass="31809">MELRQLRYFVTVVEEANFTRAAERLLVAQPGVSAQIRQLEKEFGQELLDRSGRRVRPTEAGAVVLPFARAALAAVEGARLAVDELAGLVRGRVAVGMVTSMPARTLPDLLAGFHRDHPGVEITLVEGPSEDLVRSVLAGELDMAFAGLAGGPPPGLAVQVLTDEPMVAVVDGDDPPAASGRIALAALRDRPLACLPRGTGLRAVLERACAAAGFTPRVAFEAADPLVLAQLAARGLGIAIVPESLAAAHPDEFHALRFDGDALRGQLVFAWREDRPGSPAARALIGRARAALPDLWVTSGSR</sequence>
<dbReference type="InterPro" id="IPR005119">
    <property type="entry name" value="LysR_subst-bd"/>
</dbReference>
<dbReference type="PRINTS" id="PR00039">
    <property type="entry name" value="HTHLYSR"/>
</dbReference>
<dbReference type="PANTHER" id="PTHR30346:SF28">
    <property type="entry name" value="HTH-TYPE TRANSCRIPTIONAL REGULATOR CYNR"/>
    <property type="match status" value="1"/>
</dbReference>
<accession>A0A7K0BWA7</accession>
<name>A0A7K0BWA7_9ACTN</name>
<dbReference type="SUPFAM" id="SSF46785">
    <property type="entry name" value="Winged helix' DNA-binding domain"/>
    <property type="match status" value="1"/>
</dbReference>
<comment type="similarity">
    <text evidence="1">Belongs to the LysR transcriptional regulatory family.</text>
</comment>
<organism evidence="6 7">
    <name type="scientific">Actinomadura macrotermitis</name>
    <dbReference type="NCBI Taxonomy" id="2585200"/>
    <lineage>
        <taxon>Bacteria</taxon>
        <taxon>Bacillati</taxon>
        <taxon>Actinomycetota</taxon>
        <taxon>Actinomycetes</taxon>
        <taxon>Streptosporangiales</taxon>
        <taxon>Thermomonosporaceae</taxon>
        <taxon>Actinomadura</taxon>
    </lineage>
</organism>
<dbReference type="CDD" id="cd08436">
    <property type="entry name" value="PBP2_LTTR_like_3"/>
    <property type="match status" value="1"/>
</dbReference>
<dbReference type="PROSITE" id="PS50931">
    <property type="entry name" value="HTH_LYSR"/>
    <property type="match status" value="1"/>
</dbReference>
<dbReference type="InterPro" id="IPR000847">
    <property type="entry name" value="LysR_HTH_N"/>
</dbReference>
<dbReference type="GO" id="GO:0003700">
    <property type="term" value="F:DNA-binding transcription factor activity"/>
    <property type="evidence" value="ECO:0007669"/>
    <property type="project" value="InterPro"/>
</dbReference>
<dbReference type="InterPro" id="IPR036388">
    <property type="entry name" value="WH-like_DNA-bd_sf"/>
</dbReference>
<evidence type="ECO:0000256" key="2">
    <source>
        <dbReference type="ARBA" id="ARBA00023015"/>
    </source>
</evidence>
<dbReference type="GO" id="GO:0032993">
    <property type="term" value="C:protein-DNA complex"/>
    <property type="evidence" value="ECO:0007669"/>
    <property type="project" value="TreeGrafter"/>
</dbReference>
<evidence type="ECO:0000256" key="4">
    <source>
        <dbReference type="ARBA" id="ARBA00023163"/>
    </source>
</evidence>
<dbReference type="SUPFAM" id="SSF53850">
    <property type="entry name" value="Periplasmic binding protein-like II"/>
    <property type="match status" value="1"/>
</dbReference>
<keyword evidence="3" id="KW-0238">DNA-binding</keyword>
<dbReference type="InterPro" id="IPR036390">
    <property type="entry name" value="WH_DNA-bd_sf"/>
</dbReference>
<protein>
    <submittedName>
        <fullName evidence="6">HTH-type transcriptional regulator GltC</fullName>
    </submittedName>
</protein>
<dbReference type="PANTHER" id="PTHR30346">
    <property type="entry name" value="TRANSCRIPTIONAL DUAL REGULATOR HCAR-RELATED"/>
    <property type="match status" value="1"/>
</dbReference>
<dbReference type="Gene3D" id="3.40.190.290">
    <property type="match status" value="1"/>
</dbReference>
<feature type="domain" description="HTH lysR-type" evidence="5">
    <location>
        <begin position="1"/>
        <end position="58"/>
    </location>
</feature>
<dbReference type="AlphaFoldDB" id="A0A7K0BWA7"/>
<dbReference type="Proteomes" id="UP000487268">
    <property type="component" value="Unassembled WGS sequence"/>
</dbReference>
<dbReference type="EMBL" id="WEGH01000002">
    <property type="protein sequence ID" value="MQY05356.1"/>
    <property type="molecule type" value="Genomic_DNA"/>
</dbReference>
<evidence type="ECO:0000256" key="1">
    <source>
        <dbReference type="ARBA" id="ARBA00009437"/>
    </source>
</evidence>
<dbReference type="RefSeq" id="WP_153533421.1">
    <property type="nucleotide sequence ID" value="NZ_WEGH01000002.1"/>
</dbReference>
<dbReference type="GO" id="GO:0003677">
    <property type="term" value="F:DNA binding"/>
    <property type="evidence" value="ECO:0007669"/>
    <property type="project" value="UniProtKB-KW"/>
</dbReference>